<protein>
    <submittedName>
        <fullName evidence="1">Uncharacterized protein</fullName>
    </submittedName>
</protein>
<dbReference type="RefSeq" id="WP_123712672.1">
    <property type="nucleotide sequence ID" value="NZ_RKHR01000004.1"/>
</dbReference>
<gene>
    <name evidence="1" type="ORF">EDC56_2372</name>
</gene>
<evidence type="ECO:0000313" key="2">
    <source>
        <dbReference type="Proteomes" id="UP000275394"/>
    </source>
</evidence>
<organism evidence="1 2">
    <name type="scientific">Sinobacterium caligoides</name>
    <dbReference type="NCBI Taxonomy" id="933926"/>
    <lineage>
        <taxon>Bacteria</taxon>
        <taxon>Pseudomonadati</taxon>
        <taxon>Pseudomonadota</taxon>
        <taxon>Gammaproteobacteria</taxon>
        <taxon>Cellvibrionales</taxon>
        <taxon>Spongiibacteraceae</taxon>
        <taxon>Sinobacterium</taxon>
    </lineage>
</organism>
<reference evidence="1 2" key="1">
    <citation type="submission" date="2018-11" db="EMBL/GenBank/DDBJ databases">
        <title>Genomic Encyclopedia of Type Strains, Phase IV (KMG-IV): sequencing the most valuable type-strain genomes for metagenomic binning, comparative biology and taxonomic classification.</title>
        <authorList>
            <person name="Goeker M."/>
        </authorList>
    </citation>
    <scope>NUCLEOTIDE SEQUENCE [LARGE SCALE GENOMIC DNA]</scope>
    <source>
        <strain evidence="1 2">DSM 100316</strain>
    </source>
</reference>
<comment type="caution">
    <text evidence="1">The sequence shown here is derived from an EMBL/GenBank/DDBJ whole genome shotgun (WGS) entry which is preliminary data.</text>
</comment>
<keyword evidence="2" id="KW-1185">Reference proteome</keyword>
<sequence length="148" mass="16538">MRAANERLKTKLIDKLLTSTNSRLHKSIATLRQSLCDLHLSYDDLLLMRSNRQLAESMLIIVRLRELLGDEFDQREPLRQLNEALLAVDELLLKYAIIGDADALATASLKLSRHLELGDTPLVAGSAAVCTQLECELCESQQYCSVNA</sequence>
<name>A0A3N2DQ59_9GAMM</name>
<dbReference type="Proteomes" id="UP000275394">
    <property type="component" value="Unassembled WGS sequence"/>
</dbReference>
<dbReference type="EMBL" id="RKHR01000004">
    <property type="protein sequence ID" value="ROS01923.1"/>
    <property type="molecule type" value="Genomic_DNA"/>
</dbReference>
<proteinExistence type="predicted"/>
<dbReference type="AlphaFoldDB" id="A0A3N2DQ59"/>
<accession>A0A3N2DQ59</accession>
<evidence type="ECO:0000313" key="1">
    <source>
        <dbReference type="EMBL" id="ROS01923.1"/>
    </source>
</evidence>